<keyword evidence="3 8" id="KW-0732">Signal</keyword>
<feature type="region of interest" description="Disordered" evidence="6">
    <location>
        <begin position="496"/>
        <end position="519"/>
    </location>
</feature>
<reference evidence="10" key="1">
    <citation type="journal article" date="2022" name="Cell">
        <title>Repeat-based holocentromeres influence genome architecture and karyotype evolution.</title>
        <authorList>
            <person name="Hofstatter P.G."/>
            <person name="Thangavel G."/>
            <person name="Lux T."/>
            <person name="Neumann P."/>
            <person name="Vondrak T."/>
            <person name="Novak P."/>
            <person name="Zhang M."/>
            <person name="Costa L."/>
            <person name="Castellani M."/>
            <person name="Scott A."/>
            <person name="Toegelov H."/>
            <person name="Fuchs J."/>
            <person name="Mata-Sucre Y."/>
            <person name="Dias Y."/>
            <person name="Vanzela A.L.L."/>
            <person name="Huettel B."/>
            <person name="Almeida C.C.S."/>
            <person name="Simkova H."/>
            <person name="Souza G."/>
            <person name="Pedrosa-Harand A."/>
            <person name="Macas J."/>
            <person name="Mayer K.F.X."/>
            <person name="Houben A."/>
            <person name="Marques A."/>
        </authorList>
    </citation>
    <scope>NUCLEOTIDE SEQUENCE</scope>
    <source>
        <strain evidence="10">RhyBre1mFocal</strain>
    </source>
</reference>
<sequence length="519" mass="57813">MAPKPSLVVPFMVVSLCLLSLGAKASVHDYKGQKFISSGNAFILHGGSEGLFASHFSFNSSEPNGGSFIRFEKITVRRSHELTALNKSSSVYAIMFEVLDRDTLGGSAYGGQKAICCTPDLSKLGACTEGTIIYHSSNHSNNWPQLLTATFKPGETEAALPSETIQIAQTGMYNLYFIYCDPDLEGVLIEGKTIWKNPSGYLPGRMAPLMMFYGLMSLAFVALGAYWFYQYSLFWRDVMPLQNCITLVITLGMLETTLWYFDFTEFNVTGIRPAGTTFWGATFGTVRKTVSRALILLVSMGFGVVKPTLGGITSKVLLLSGTFFVASEVLELVENVGIVSDQSAKAKLLFVFPVAMLDAVFVIWIFTSLTRTLNKLQARRMMAKLEMYRKFTNALVVATVVSLGWIGYEIYFRLTDVYNEKWQTAWVIPALWQVISFSVLCVICSLWAPSQNSTRFTYSEDGIEDFDYEELHSPVRHGSFSLRDSWSYSLSQDATKESTSVPIQNHSPPFSVLNKTNRQ</sequence>
<evidence type="ECO:0000256" key="1">
    <source>
        <dbReference type="ARBA" id="ARBA00004141"/>
    </source>
</evidence>
<evidence type="ECO:0000313" key="10">
    <source>
        <dbReference type="EMBL" id="KAJ1697620.1"/>
    </source>
</evidence>
<feature type="transmembrane region" description="Helical" evidence="7">
    <location>
        <begin position="241"/>
        <end position="261"/>
    </location>
</feature>
<name>A0A9Q0HTS9_9POAL</name>
<feature type="transmembrane region" description="Helical" evidence="7">
    <location>
        <begin position="350"/>
        <end position="370"/>
    </location>
</feature>
<dbReference type="OrthoDB" id="19932at2759"/>
<feature type="signal peptide" evidence="8">
    <location>
        <begin position="1"/>
        <end position="25"/>
    </location>
</feature>
<feature type="chain" id="PRO_5040293560" description="GOST seven transmembrane domain-containing protein" evidence="8">
    <location>
        <begin position="26"/>
        <end position="519"/>
    </location>
</feature>
<proteinExistence type="predicted"/>
<keyword evidence="4 7" id="KW-1133">Transmembrane helix</keyword>
<evidence type="ECO:0000259" key="9">
    <source>
        <dbReference type="Pfam" id="PF06814"/>
    </source>
</evidence>
<keyword evidence="11" id="KW-1185">Reference proteome</keyword>
<gene>
    <name evidence="10" type="ORF">LUZ63_006132</name>
</gene>
<dbReference type="Pfam" id="PF06814">
    <property type="entry name" value="GOST_TM"/>
    <property type="match status" value="1"/>
</dbReference>
<organism evidence="10 11">
    <name type="scientific">Rhynchospora breviuscula</name>
    <dbReference type="NCBI Taxonomy" id="2022672"/>
    <lineage>
        <taxon>Eukaryota</taxon>
        <taxon>Viridiplantae</taxon>
        <taxon>Streptophyta</taxon>
        <taxon>Embryophyta</taxon>
        <taxon>Tracheophyta</taxon>
        <taxon>Spermatophyta</taxon>
        <taxon>Magnoliopsida</taxon>
        <taxon>Liliopsida</taxon>
        <taxon>Poales</taxon>
        <taxon>Cyperaceae</taxon>
        <taxon>Cyperoideae</taxon>
        <taxon>Rhynchosporeae</taxon>
        <taxon>Rhynchospora</taxon>
    </lineage>
</organism>
<evidence type="ECO:0000256" key="5">
    <source>
        <dbReference type="ARBA" id="ARBA00023136"/>
    </source>
</evidence>
<accession>A0A9Q0HTS9</accession>
<protein>
    <recommendedName>
        <fullName evidence="9">GOST seven transmembrane domain-containing protein</fullName>
    </recommendedName>
</protein>
<feature type="domain" description="GOST seven transmembrane" evidence="9">
    <location>
        <begin position="208"/>
        <end position="453"/>
    </location>
</feature>
<comment type="subcellular location">
    <subcellularLocation>
        <location evidence="1">Membrane</location>
        <topology evidence="1">Multi-pass membrane protein</topology>
    </subcellularLocation>
</comment>
<dbReference type="EMBL" id="JAMQYH010000002">
    <property type="protein sequence ID" value="KAJ1697620.1"/>
    <property type="molecule type" value="Genomic_DNA"/>
</dbReference>
<feature type="transmembrane region" description="Helical" evidence="7">
    <location>
        <begin position="391"/>
        <end position="414"/>
    </location>
</feature>
<keyword evidence="2 7" id="KW-0812">Transmembrane</keyword>
<evidence type="ECO:0000256" key="8">
    <source>
        <dbReference type="SAM" id="SignalP"/>
    </source>
</evidence>
<keyword evidence="5 7" id="KW-0472">Membrane</keyword>
<evidence type="ECO:0000256" key="3">
    <source>
        <dbReference type="ARBA" id="ARBA00022729"/>
    </source>
</evidence>
<evidence type="ECO:0000256" key="2">
    <source>
        <dbReference type="ARBA" id="ARBA00022692"/>
    </source>
</evidence>
<comment type="caution">
    <text evidence="10">The sequence shown here is derived from an EMBL/GenBank/DDBJ whole genome shotgun (WGS) entry which is preliminary data.</text>
</comment>
<feature type="transmembrane region" description="Helical" evidence="7">
    <location>
        <begin position="289"/>
        <end position="305"/>
    </location>
</feature>
<dbReference type="PANTHER" id="PTHR21229:SF20">
    <property type="entry name" value="OS07G0614600 PROTEIN"/>
    <property type="match status" value="1"/>
</dbReference>
<evidence type="ECO:0000256" key="6">
    <source>
        <dbReference type="SAM" id="MobiDB-lite"/>
    </source>
</evidence>
<evidence type="ECO:0000256" key="4">
    <source>
        <dbReference type="ARBA" id="ARBA00022989"/>
    </source>
</evidence>
<dbReference type="PANTHER" id="PTHR21229">
    <property type="entry name" value="LUNG SEVEN TRANSMEMBRANE RECEPTOR"/>
    <property type="match status" value="1"/>
</dbReference>
<dbReference type="Proteomes" id="UP001151287">
    <property type="component" value="Unassembled WGS sequence"/>
</dbReference>
<evidence type="ECO:0000256" key="7">
    <source>
        <dbReference type="SAM" id="Phobius"/>
    </source>
</evidence>
<dbReference type="InterPro" id="IPR053937">
    <property type="entry name" value="GOST_TM"/>
</dbReference>
<dbReference type="InterPro" id="IPR009637">
    <property type="entry name" value="GPR107/GPR108-like"/>
</dbReference>
<dbReference type="GO" id="GO:0016020">
    <property type="term" value="C:membrane"/>
    <property type="evidence" value="ECO:0007669"/>
    <property type="project" value="UniProtKB-SubCell"/>
</dbReference>
<feature type="transmembrane region" description="Helical" evidence="7">
    <location>
        <begin position="206"/>
        <end position="229"/>
    </location>
</feature>
<evidence type="ECO:0000313" key="11">
    <source>
        <dbReference type="Proteomes" id="UP001151287"/>
    </source>
</evidence>
<dbReference type="AlphaFoldDB" id="A0A9Q0HTS9"/>
<feature type="transmembrane region" description="Helical" evidence="7">
    <location>
        <begin position="426"/>
        <end position="448"/>
    </location>
</feature>
<dbReference type="GO" id="GO:0005794">
    <property type="term" value="C:Golgi apparatus"/>
    <property type="evidence" value="ECO:0007669"/>
    <property type="project" value="TreeGrafter"/>
</dbReference>